<evidence type="ECO:0000313" key="1">
    <source>
        <dbReference type="EMBL" id="OGD85620.1"/>
    </source>
</evidence>
<dbReference type="Proteomes" id="UP000176317">
    <property type="component" value="Unassembled WGS sequence"/>
</dbReference>
<name>A0A1F5G169_9BACT</name>
<reference evidence="1 2" key="1">
    <citation type="journal article" date="2016" name="Nat. Commun.">
        <title>Thousands of microbial genomes shed light on interconnected biogeochemical processes in an aquifer system.</title>
        <authorList>
            <person name="Anantharaman K."/>
            <person name="Brown C.T."/>
            <person name="Hug L.A."/>
            <person name="Sharon I."/>
            <person name="Castelle C.J."/>
            <person name="Probst A.J."/>
            <person name="Thomas B.C."/>
            <person name="Singh A."/>
            <person name="Wilkins M.J."/>
            <person name="Karaoz U."/>
            <person name="Brodie E.L."/>
            <person name="Williams K.H."/>
            <person name="Hubbard S.S."/>
            <person name="Banfield J.F."/>
        </authorList>
    </citation>
    <scope>NUCLEOTIDE SEQUENCE [LARGE SCALE GENOMIC DNA]</scope>
</reference>
<organism evidence="1 2">
    <name type="scientific">Candidatus Curtissbacteria bacterium RBG_13_35_7</name>
    <dbReference type="NCBI Taxonomy" id="1797705"/>
    <lineage>
        <taxon>Bacteria</taxon>
        <taxon>Candidatus Curtissiibacteriota</taxon>
    </lineage>
</organism>
<evidence type="ECO:0000313" key="2">
    <source>
        <dbReference type="Proteomes" id="UP000176317"/>
    </source>
</evidence>
<comment type="caution">
    <text evidence="1">The sequence shown here is derived from an EMBL/GenBank/DDBJ whole genome shotgun (WGS) entry which is preliminary data.</text>
</comment>
<accession>A0A1F5G169</accession>
<protein>
    <submittedName>
        <fullName evidence="1">Uncharacterized protein</fullName>
    </submittedName>
</protein>
<gene>
    <name evidence="1" type="ORF">A2164_02125</name>
</gene>
<dbReference type="AlphaFoldDB" id="A0A1F5G169"/>
<dbReference type="EMBL" id="MFAT01000061">
    <property type="protein sequence ID" value="OGD85620.1"/>
    <property type="molecule type" value="Genomic_DNA"/>
</dbReference>
<proteinExistence type="predicted"/>
<sequence length="76" mass="8938">MNQAEVVFWELKKDSVTWSSYLVDLKIIISNRVIDEFVAVLKDWKVIFESNPLEHLAMFITNACWLSLMISELVIY</sequence>